<dbReference type="GO" id="GO:0005662">
    <property type="term" value="C:DNA replication factor A complex"/>
    <property type="evidence" value="ECO:0007669"/>
    <property type="project" value="TreeGrafter"/>
</dbReference>
<dbReference type="Pfam" id="PF01336">
    <property type="entry name" value="tRNA_anti-codon"/>
    <property type="match status" value="1"/>
</dbReference>
<keyword evidence="5" id="KW-0539">Nucleus</keyword>
<dbReference type="GO" id="GO:0000724">
    <property type="term" value="P:double-strand break repair via homologous recombination"/>
    <property type="evidence" value="ECO:0007669"/>
    <property type="project" value="TreeGrafter"/>
</dbReference>
<dbReference type="PANTHER" id="PTHR13989">
    <property type="entry name" value="REPLICATION PROTEIN A-RELATED"/>
    <property type="match status" value="1"/>
</dbReference>
<dbReference type="InterPro" id="IPR012340">
    <property type="entry name" value="NA-bd_OB-fold"/>
</dbReference>
<comment type="subcellular location">
    <subcellularLocation>
        <location evidence="1">Nucleus</location>
    </subcellularLocation>
</comment>
<evidence type="ECO:0000313" key="8">
    <source>
        <dbReference type="EMBL" id="KAF2401323.1"/>
    </source>
</evidence>
<dbReference type="Gene3D" id="1.10.10.10">
    <property type="entry name" value="Winged helix-like DNA-binding domain superfamily/Winged helix DNA-binding domain"/>
    <property type="match status" value="1"/>
</dbReference>
<evidence type="ECO:0000256" key="4">
    <source>
        <dbReference type="ARBA" id="ARBA00023125"/>
    </source>
</evidence>
<dbReference type="InterPro" id="IPR014646">
    <property type="entry name" value="Rfa2/RPA32"/>
</dbReference>
<dbReference type="GO" id="GO:0000781">
    <property type="term" value="C:chromosome, telomeric region"/>
    <property type="evidence" value="ECO:0007669"/>
    <property type="project" value="TreeGrafter"/>
</dbReference>
<evidence type="ECO:0000259" key="6">
    <source>
        <dbReference type="Pfam" id="PF01336"/>
    </source>
</evidence>
<protein>
    <submittedName>
        <fullName evidence="8">Replication protein A, subunit RPA32</fullName>
    </submittedName>
</protein>
<dbReference type="PIRSF" id="PIRSF036949">
    <property type="entry name" value="RPA32"/>
    <property type="match status" value="1"/>
</dbReference>
<dbReference type="OrthoDB" id="25571at2759"/>
<dbReference type="SUPFAM" id="SSF46785">
    <property type="entry name" value="Winged helix' DNA-binding domain"/>
    <property type="match status" value="1"/>
</dbReference>
<dbReference type="AlphaFoldDB" id="A0A6G1HZ39"/>
<sequence>MDYGNYGNQYGSTSFGGQVGGMGGGMGGGGFVASQNSPSGGGRNYENSSLRPVTIKQLLDAQMADGSEEFTIDSRAIDQITFVGQVSNISAQSVRITYRLDDGTGIIEVKVFSPTEGDHVTSRPNVEENSYVRVIGKLKSFQNKRHVGAHIIRPVTDFNEISYHLLEAATVHLYFKHGPPGAKDTSGSAGNMSGVQQGGVATGGAGGGVSLGADGLPPGLSAAARKVYHTLSNTPQSNEGLHLQDIANKLHMDAAQVGRAGDELLEMGLIYTTVDDTTWAILSRDTLF</sequence>
<organism evidence="8 9">
    <name type="scientific">Trichodelitschia bisporula</name>
    <dbReference type="NCBI Taxonomy" id="703511"/>
    <lineage>
        <taxon>Eukaryota</taxon>
        <taxon>Fungi</taxon>
        <taxon>Dikarya</taxon>
        <taxon>Ascomycota</taxon>
        <taxon>Pezizomycotina</taxon>
        <taxon>Dothideomycetes</taxon>
        <taxon>Dothideomycetes incertae sedis</taxon>
        <taxon>Phaeotrichales</taxon>
        <taxon>Phaeotrichaceae</taxon>
        <taxon>Trichodelitschia</taxon>
    </lineage>
</organism>
<dbReference type="GO" id="GO:0035861">
    <property type="term" value="C:site of double-strand break"/>
    <property type="evidence" value="ECO:0007669"/>
    <property type="project" value="TreeGrafter"/>
</dbReference>
<keyword evidence="4" id="KW-0238">DNA-binding</keyword>
<evidence type="ECO:0000256" key="5">
    <source>
        <dbReference type="ARBA" id="ARBA00023242"/>
    </source>
</evidence>
<dbReference type="InterPro" id="IPR014892">
    <property type="entry name" value="RPA_C"/>
</dbReference>
<evidence type="ECO:0000256" key="1">
    <source>
        <dbReference type="ARBA" id="ARBA00004123"/>
    </source>
</evidence>
<evidence type="ECO:0000259" key="7">
    <source>
        <dbReference type="Pfam" id="PF08784"/>
    </source>
</evidence>
<keyword evidence="9" id="KW-1185">Reference proteome</keyword>
<dbReference type="CDD" id="cd04478">
    <property type="entry name" value="RPA2_DBD_D"/>
    <property type="match status" value="1"/>
</dbReference>
<dbReference type="GO" id="GO:0003697">
    <property type="term" value="F:single-stranded DNA binding"/>
    <property type="evidence" value="ECO:0007669"/>
    <property type="project" value="TreeGrafter"/>
</dbReference>
<reference evidence="8" key="1">
    <citation type="journal article" date="2020" name="Stud. Mycol.">
        <title>101 Dothideomycetes genomes: a test case for predicting lifestyles and emergence of pathogens.</title>
        <authorList>
            <person name="Haridas S."/>
            <person name="Albert R."/>
            <person name="Binder M."/>
            <person name="Bloem J."/>
            <person name="Labutti K."/>
            <person name="Salamov A."/>
            <person name="Andreopoulos B."/>
            <person name="Baker S."/>
            <person name="Barry K."/>
            <person name="Bills G."/>
            <person name="Bluhm B."/>
            <person name="Cannon C."/>
            <person name="Castanera R."/>
            <person name="Culley D."/>
            <person name="Daum C."/>
            <person name="Ezra D."/>
            <person name="Gonzalez J."/>
            <person name="Henrissat B."/>
            <person name="Kuo A."/>
            <person name="Liang C."/>
            <person name="Lipzen A."/>
            <person name="Lutzoni F."/>
            <person name="Magnuson J."/>
            <person name="Mondo S."/>
            <person name="Nolan M."/>
            <person name="Ohm R."/>
            <person name="Pangilinan J."/>
            <person name="Park H.-J."/>
            <person name="Ramirez L."/>
            <person name="Alfaro M."/>
            <person name="Sun H."/>
            <person name="Tritt A."/>
            <person name="Yoshinaga Y."/>
            <person name="Zwiers L.-H."/>
            <person name="Turgeon B."/>
            <person name="Goodwin S."/>
            <person name="Spatafora J."/>
            <person name="Crous P."/>
            <person name="Grigoriev I."/>
        </authorList>
    </citation>
    <scope>NUCLEOTIDE SEQUENCE</scope>
    <source>
        <strain evidence="8">CBS 262.69</strain>
    </source>
</reference>
<dbReference type="InterPro" id="IPR036390">
    <property type="entry name" value="WH_DNA-bd_sf"/>
</dbReference>
<dbReference type="InterPro" id="IPR040260">
    <property type="entry name" value="RFA2-like"/>
</dbReference>
<feature type="domain" description="Replication protein A C-terminal" evidence="7">
    <location>
        <begin position="172"/>
        <end position="277"/>
    </location>
</feature>
<dbReference type="Proteomes" id="UP000799640">
    <property type="component" value="Unassembled WGS sequence"/>
</dbReference>
<dbReference type="EMBL" id="ML996693">
    <property type="protein sequence ID" value="KAF2401323.1"/>
    <property type="molecule type" value="Genomic_DNA"/>
</dbReference>
<feature type="domain" description="OB" evidence="6">
    <location>
        <begin position="80"/>
        <end position="144"/>
    </location>
</feature>
<accession>A0A6G1HZ39</accession>
<evidence type="ECO:0000313" key="9">
    <source>
        <dbReference type="Proteomes" id="UP000799640"/>
    </source>
</evidence>
<dbReference type="Pfam" id="PF08784">
    <property type="entry name" value="RPA_C"/>
    <property type="match status" value="1"/>
</dbReference>
<name>A0A6G1HZ39_9PEZI</name>
<evidence type="ECO:0000256" key="3">
    <source>
        <dbReference type="ARBA" id="ARBA00022705"/>
    </source>
</evidence>
<dbReference type="SUPFAM" id="SSF50249">
    <property type="entry name" value="Nucleic acid-binding proteins"/>
    <property type="match status" value="1"/>
</dbReference>
<dbReference type="InterPro" id="IPR036388">
    <property type="entry name" value="WH-like_DNA-bd_sf"/>
</dbReference>
<keyword evidence="3" id="KW-0235">DNA replication</keyword>
<dbReference type="Gene3D" id="2.40.50.140">
    <property type="entry name" value="Nucleic acid-binding proteins"/>
    <property type="match status" value="1"/>
</dbReference>
<dbReference type="PANTHER" id="PTHR13989:SF16">
    <property type="entry name" value="REPLICATION PROTEIN A2"/>
    <property type="match status" value="1"/>
</dbReference>
<dbReference type="GO" id="GO:0006289">
    <property type="term" value="P:nucleotide-excision repair"/>
    <property type="evidence" value="ECO:0007669"/>
    <property type="project" value="TreeGrafter"/>
</dbReference>
<dbReference type="GO" id="GO:0006260">
    <property type="term" value="P:DNA replication"/>
    <property type="evidence" value="ECO:0007669"/>
    <property type="project" value="UniProtKB-KW"/>
</dbReference>
<dbReference type="InterPro" id="IPR004365">
    <property type="entry name" value="NA-bd_OB_tRNA"/>
</dbReference>
<evidence type="ECO:0000256" key="2">
    <source>
        <dbReference type="ARBA" id="ARBA00007815"/>
    </source>
</evidence>
<dbReference type="FunFam" id="1.10.10.10:FF:000168">
    <property type="entry name" value="Replication protein A 32 kDa subunit"/>
    <property type="match status" value="1"/>
</dbReference>
<comment type="similarity">
    <text evidence="2">Belongs to the replication factor A protein 2 family.</text>
</comment>
<proteinExistence type="inferred from homology"/>
<gene>
    <name evidence="8" type="ORF">EJ06DRAFT_508880</name>
</gene>